<proteinExistence type="predicted"/>
<feature type="chain" id="PRO_5026743128" evidence="1">
    <location>
        <begin position="19"/>
        <end position="697"/>
    </location>
</feature>
<name>A0A6P0UNV1_9FLAO</name>
<dbReference type="RefSeq" id="WP_163605677.1">
    <property type="nucleotide sequence ID" value="NZ_JAABOO010000001.1"/>
</dbReference>
<accession>A0A6P0UNV1</accession>
<keyword evidence="1" id="KW-0732">Signal</keyword>
<comment type="caution">
    <text evidence="2">The sequence shown here is derived from an EMBL/GenBank/DDBJ whole genome shotgun (WGS) entry which is preliminary data.</text>
</comment>
<evidence type="ECO:0000256" key="1">
    <source>
        <dbReference type="SAM" id="SignalP"/>
    </source>
</evidence>
<organism evidence="2 3">
    <name type="scientific">Leptobacterium flavescens</name>
    <dbReference type="NCBI Taxonomy" id="472055"/>
    <lineage>
        <taxon>Bacteria</taxon>
        <taxon>Pseudomonadati</taxon>
        <taxon>Bacteroidota</taxon>
        <taxon>Flavobacteriia</taxon>
        <taxon>Flavobacteriales</taxon>
        <taxon>Flavobacteriaceae</taxon>
        <taxon>Leptobacterium</taxon>
    </lineage>
</organism>
<dbReference type="Proteomes" id="UP000468581">
    <property type="component" value="Unassembled WGS sequence"/>
</dbReference>
<keyword evidence="3" id="KW-1185">Reference proteome</keyword>
<reference evidence="2 3" key="1">
    <citation type="submission" date="2020-01" db="EMBL/GenBank/DDBJ databases">
        <title>Leptobacterium flavescens.</title>
        <authorList>
            <person name="Wang G."/>
        </authorList>
    </citation>
    <scope>NUCLEOTIDE SEQUENCE [LARGE SCALE GENOMIC DNA]</scope>
    <source>
        <strain evidence="2 3">KCTC 22160</strain>
    </source>
</reference>
<protein>
    <submittedName>
        <fullName evidence="2">Gliding motility protein RemB</fullName>
    </submittedName>
</protein>
<dbReference type="InterPro" id="IPR038636">
    <property type="entry name" value="Wzi_sf"/>
</dbReference>
<dbReference type="EMBL" id="JAABOO010000001">
    <property type="protein sequence ID" value="NER12663.1"/>
    <property type="molecule type" value="Genomic_DNA"/>
</dbReference>
<evidence type="ECO:0000313" key="2">
    <source>
        <dbReference type="EMBL" id="NER12663.1"/>
    </source>
</evidence>
<gene>
    <name evidence="2" type="ORF">GWK08_04365</name>
</gene>
<dbReference type="Gene3D" id="2.40.160.130">
    <property type="entry name" value="Capsule assembly protein Wzi"/>
    <property type="match status" value="1"/>
</dbReference>
<dbReference type="AlphaFoldDB" id="A0A6P0UNV1"/>
<sequence length="697" mass="80134">MRKLFTLVFFSAVLSAQAQESSATYEKYPVFDECKDKAISELKDCFDTTLRAFLVDNFKIPSVVTEEAYTGEMSFLFEVNEEGAFRLMYVDAVYNELKDELGRVFSQLPVISPPTYSGEPTYMQFSMRLKIPLEANTEPLVQTTKKVDEFTKDASDEFKKIVEERQKYANDEYSSELNIPFSHQRYALFDAALNQVGSNNHTAVKPYVYSAVADYFDLEAYNKSLSKNKKSWFGRKWWDEHMVTVKGKDYWFTLDPVADLQLGKDNSDEVDYTYNNTRGVYVRGGLGKKFNFSASLFESQGRFANYFNDFARSIRPSGGNPAIIPGRGIAKEFNEDAFDYPVAEGYISYSPSKNFNVQFGHGRNFIGDGYRSLFLSDIASPYPFLKLNTSFWKIKYTNTWMSLRDVRPEATEDGAFLTKYVATHYLSWNVSKKLNLGFYEAVVWDTSNDRGLDVNYLNPLIFYRFIEFATGSRAGNAILGLSSKFKWNDRINLYGQFILDELSIDDFFGREQNFRNKYGIQLGIKYYNAFKVDGLLLQAEFNQVRPYTYSHNTIRLNFGHNNQPLAHPRGANFREVIGTANYNYKRWFGTARLIYGEQGLDIEGDTTSFGGNIFTSEDNRPSDNGIELLQGNKASTFFADMQIGYLINPATNLKVFGNFIYRNFDPSAETTATFKNSTTWFNIGLRTDLFNWYNDYQ</sequence>
<evidence type="ECO:0000313" key="3">
    <source>
        <dbReference type="Proteomes" id="UP000468581"/>
    </source>
</evidence>
<feature type="signal peptide" evidence="1">
    <location>
        <begin position="1"/>
        <end position="18"/>
    </location>
</feature>